<sequence length="236" mass="25576">LNRIHKTMFGLPLNALQPTAGALPVVQFVGRPAWKSTLQQQALPRFQRLRRGGRRSLQDSKVADTTEQLLEAWQLLPDGRFRGKLRSGLTVEFQGELVGPEDPGVVIGPRGTRYVLGEAEKRREDAAELSEVALQSSGLWQVAAAAVAAVAAYLVLPAMMQASPLASFTSTSAPVTRTNVTIVETKKTLPDGSTAKISERTVRRERNVPGKAPVVTERTTRTEKAGKDLAKQTAEA</sequence>
<evidence type="ECO:0000313" key="2">
    <source>
        <dbReference type="EMBL" id="CAI4007064.1"/>
    </source>
</evidence>
<dbReference type="EMBL" id="CAMXCT010003959">
    <property type="protein sequence ID" value="CAI4007064.1"/>
    <property type="molecule type" value="Genomic_DNA"/>
</dbReference>
<evidence type="ECO:0000313" key="4">
    <source>
        <dbReference type="Proteomes" id="UP001152797"/>
    </source>
</evidence>
<dbReference type="OrthoDB" id="437688at2759"/>
<evidence type="ECO:0000256" key="1">
    <source>
        <dbReference type="SAM" id="MobiDB-lite"/>
    </source>
</evidence>
<feature type="region of interest" description="Disordered" evidence="1">
    <location>
        <begin position="200"/>
        <end position="236"/>
    </location>
</feature>
<dbReference type="AlphaFoldDB" id="A0A9P1GE53"/>
<dbReference type="Proteomes" id="UP001152797">
    <property type="component" value="Unassembled WGS sequence"/>
</dbReference>
<protein>
    <submittedName>
        <fullName evidence="2">Uncharacterized protein</fullName>
    </submittedName>
</protein>
<gene>
    <name evidence="2" type="ORF">C1SCF055_LOCUS32645</name>
</gene>
<comment type="caution">
    <text evidence="2">The sequence shown here is derived from an EMBL/GenBank/DDBJ whole genome shotgun (WGS) entry which is preliminary data.</text>
</comment>
<dbReference type="EMBL" id="CAMXCT030003959">
    <property type="protein sequence ID" value="CAL4794376.1"/>
    <property type="molecule type" value="Genomic_DNA"/>
</dbReference>
<proteinExistence type="predicted"/>
<feature type="compositionally biased region" description="Basic and acidic residues" evidence="1">
    <location>
        <begin position="218"/>
        <end position="230"/>
    </location>
</feature>
<keyword evidence="4" id="KW-1185">Reference proteome</keyword>
<reference evidence="3" key="2">
    <citation type="submission" date="2024-04" db="EMBL/GenBank/DDBJ databases">
        <authorList>
            <person name="Chen Y."/>
            <person name="Shah S."/>
            <person name="Dougan E. K."/>
            <person name="Thang M."/>
            <person name="Chan C."/>
        </authorList>
    </citation>
    <scope>NUCLEOTIDE SEQUENCE [LARGE SCALE GENOMIC DNA]</scope>
</reference>
<name>A0A9P1GE53_9DINO</name>
<accession>A0A9P1GE53</accession>
<dbReference type="EMBL" id="CAMXCT020003959">
    <property type="protein sequence ID" value="CAL1160439.1"/>
    <property type="molecule type" value="Genomic_DNA"/>
</dbReference>
<organism evidence="2">
    <name type="scientific">Cladocopium goreaui</name>
    <dbReference type="NCBI Taxonomy" id="2562237"/>
    <lineage>
        <taxon>Eukaryota</taxon>
        <taxon>Sar</taxon>
        <taxon>Alveolata</taxon>
        <taxon>Dinophyceae</taxon>
        <taxon>Suessiales</taxon>
        <taxon>Symbiodiniaceae</taxon>
        <taxon>Cladocopium</taxon>
    </lineage>
</organism>
<evidence type="ECO:0000313" key="3">
    <source>
        <dbReference type="EMBL" id="CAL1160439.1"/>
    </source>
</evidence>
<reference evidence="2" key="1">
    <citation type="submission" date="2022-10" db="EMBL/GenBank/DDBJ databases">
        <authorList>
            <person name="Chen Y."/>
            <person name="Dougan E. K."/>
            <person name="Chan C."/>
            <person name="Rhodes N."/>
            <person name="Thang M."/>
        </authorList>
    </citation>
    <scope>NUCLEOTIDE SEQUENCE</scope>
</reference>
<feature type="non-terminal residue" evidence="2">
    <location>
        <position position="1"/>
    </location>
</feature>